<dbReference type="Gene3D" id="3.75.10.10">
    <property type="entry name" value="L-arginine/glycine Amidinotransferase, Chain A"/>
    <property type="match status" value="1"/>
</dbReference>
<keyword evidence="1" id="KW-0378">Hydrolase</keyword>
<dbReference type="SUPFAM" id="SSF55909">
    <property type="entry name" value="Pentein"/>
    <property type="match status" value="1"/>
</dbReference>
<gene>
    <name evidence="2" type="ORF">ACFS6I_08170</name>
</gene>
<protein>
    <submittedName>
        <fullName evidence="2">Agmatine/peptidylarginine deiminase</fullName>
    </submittedName>
</protein>
<name>A0ABW5YUF4_9SPHI</name>
<comment type="caution">
    <text evidence="2">The sequence shown here is derived from an EMBL/GenBank/DDBJ whole genome shotgun (WGS) entry which is preliminary data.</text>
</comment>
<evidence type="ECO:0000313" key="3">
    <source>
        <dbReference type="Proteomes" id="UP001597509"/>
    </source>
</evidence>
<proteinExistence type="predicted"/>
<dbReference type="PANTHER" id="PTHR31377">
    <property type="entry name" value="AGMATINE DEIMINASE-RELATED"/>
    <property type="match status" value="1"/>
</dbReference>
<evidence type="ECO:0000313" key="2">
    <source>
        <dbReference type="EMBL" id="MFD2903895.1"/>
    </source>
</evidence>
<sequence>MATSLLLLSTLVLSCTKADHNIQSPSQIDTAVMYTMPEESTLHEGTWLQWPHEYQYGKTYRNRLDKTWIAMTKALILNEKVHIIVYNQDEQQRVIKLLEQSQVKLDHIDFTIQPTDDVWVRDNGPIYVKNKDGKILIEDWGFNGWGEKATYINCNKIPSEIALKQNIEKVDLNKTMINEGGSIEIDGNGTLLACKSSILNDNRNPGLTQKEAENIFTKYLGVQNFIWLDGKAGLDITDMHIDGFARFADSSTIVTMHEEDLLYWQVPTSDIKTLKNAVNQHALAYKFVEIPLTKNEVTTTYGKNVGKASYINYYIANQVVLVPNYNDPNDKIANEILQKLYPQRKIIGIDCRNLFANGGMVHCVTQQQPK</sequence>
<keyword evidence="3" id="KW-1185">Reference proteome</keyword>
<dbReference type="Pfam" id="PF04371">
    <property type="entry name" value="PAD_porph"/>
    <property type="match status" value="1"/>
</dbReference>
<dbReference type="EMBL" id="JBHUPE010000004">
    <property type="protein sequence ID" value="MFD2903895.1"/>
    <property type="molecule type" value="Genomic_DNA"/>
</dbReference>
<accession>A0ABW5YUF4</accession>
<dbReference type="Proteomes" id="UP001597509">
    <property type="component" value="Unassembled WGS sequence"/>
</dbReference>
<reference evidence="3" key="1">
    <citation type="journal article" date="2019" name="Int. J. Syst. Evol. Microbiol.">
        <title>The Global Catalogue of Microorganisms (GCM) 10K type strain sequencing project: providing services to taxonomists for standard genome sequencing and annotation.</title>
        <authorList>
            <consortium name="The Broad Institute Genomics Platform"/>
            <consortium name="The Broad Institute Genome Sequencing Center for Infectious Disease"/>
            <person name="Wu L."/>
            <person name="Ma J."/>
        </authorList>
    </citation>
    <scope>NUCLEOTIDE SEQUENCE [LARGE SCALE GENOMIC DNA]</scope>
    <source>
        <strain evidence="3">KCTC 22209</strain>
    </source>
</reference>
<evidence type="ECO:0000256" key="1">
    <source>
        <dbReference type="ARBA" id="ARBA00022801"/>
    </source>
</evidence>
<dbReference type="PANTHER" id="PTHR31377:SF0">
    <property type="entry name" value="AGMATINE DEIMINASE-RELATED"/>
    <property type="match status" value="1"/>
</dbReference>
<organism evidence="2 3">
    <name type="scientific">Sphingobacterium anhuiense</name>
    <dbReference type="NCBI Taxonomy" id="493780"/>
    <lineage>
        <taxon>Bacteria</taxon>
        <taxon>Pseudomonadati</taxon>
        <taxon>Bacteroidota</taxon>
        <taxon>Sphingobacteriia</taxon>
        <taxon>Sphingobacteriales</taxon>
        <taxon>Sphingobacteriaceae</taxon>
        <taxon>Sphingobacterium</taxon>
    </lineage>
</organism>
<dbReference type="InterPro" id="IPR007466">
    <property type="entry name" value="Peptidyl-Arg-deiminase_porph"/>
</dbReference>
<dbReference type="RefSeq" id="WP_380919534.1">
    <property type="nucleotide sequence ID" value="NZ_JBHUPE010000004.1"/>
</dbReference>